<name>A0ABW1UQQ4_9LACO</name>
<dbReference type="NCBIfam" id="TIGR01484">
    <property type="entry name" value="HAD-SF-IIB"/>
    <property type="match status" value="1"/>
</dbReference>
<dbReference type="Gene3D" id="3.30.1240.10">
    <property type="match status" value="1"/>
</dbReference>
<sequence>MYKMIVSDLDESLLNDAGQVSERDRATILRLQAQQVKFVPNTGRGFASVQALLKTIGTYQQPDQYVISYNGGVVVANQANQILRHHYLPFAVADQLYRMALAEPDLGIHLYTVHHVYVRNLDANEVSYIKSRGVDVLPLTGADLSAFAKRPIVKIIMKNLDPEKLAAFRARAERQVAEPLTVTYSSNRYVEFNPANVNKGSATLELGQALGIKPEEIIALGDNDNDFSMIQAAGCGVAVQNAVPHIKEAANLILTANNNQDPITEIYQRLFQ</sequence>
<dbReference type="Gene3D" id="3.40.50.1000">
    <property type="entry name" value="HAD superfamily/HAD-like"/>
    <property type="match status" value="1"/>
</dbReference>
<dbReference type="Pfam" id="PF08282">
    <property type="entry name" value="Hydrolase_3"/>
    <property type="match status" value="1"/>
</dbReference>
<proteinExistence type="predicted"/>
<keyword evidence="2" id="KW-1185">Reference proteome</keyword>
<organism evidence="1 2">
    <name type="scientific">Lapidilactobacillus achengensis</name>
    <dbReference type="NCBI Taxonomy" id="2486000"/>
    <lineage>
        <taxon>Bacteria</taxon>
        <taxon>Bacillati</taxon>
        <taxon>Bacillota</taxon>
        <taxon>Bacilli</taxon>
        <taxon>Lactobacillales</taxon>
        <taxon>Lactobacillaceae</taxon>
        <taxon>Lapidilactobacillus</taxon>
    </lineage>
</organism>
<keyword evidence="1" id="KW-0378">Hydrolase</keyword>
<dbReference type="NCBIfam" id="TIGR00099">
    <property type="entry name" value="Cof-subfamily"/>
    <property type="match status" value="1"/>
</dbReference>
<dbReference type="RefSeq" id="WP_164511085.1">
    <property type="nucleotide sequence ID" value="NZ_JBHSSM010000017.1"/>
</dbReference>
<dbReference type="PANTHER" id="PTHR10000">
    <property type="entry name" value="PHOSPHOSERINE PHOSPHATASE"/>
    <property type="match status" value="1"/>
</dbReference>
<dbReference type="InterPro" id="IPR006379">
    <property type="entry name" value="HAD-SF_hydro_IIB"/>
</dbReference>
<dbReference type="SFLD" id="SFLDG01140">
    <property type="entry name" value="C2.B:_Phosphomannomutase_and_P"/>
    <property type="match status" value="1"/>
</dbReference>
<dbReference type="Proteomes" id="UP001596310">
    <property type="component" value="Unassembled WGS sequence"/>
</dbReference>
<dbReference type="GO" id="GO:0016787">
    <property type="term" value="F:hydrolase activity"/>
    <property type="evidence" value="ECO:0007669"/>
    <property type="project" value="UniProtKB-KW"/>
</dbReference>
<reference evidence="2" key="1">
    <citation type="journal article" date="2019" name="Int. J. Syst. Evol. Microbiol.">
        <title>The Global Catalogue of Microorganisms (GCM) 10K type strain sequencing project: providing services to taxonomists for standard genome sequencing and annotation.</title>
        <authorList>
            <consortium name="The Broad Institute Genomics Platform"/>
            <consortium name="The Broad Institute Genome Sequencing Center for Infectious Disease"/>
            <person name="Wu L."/>
            <person name="Ma J."/>
        </authorList>
    </citation>
    <scope>NUCLEOTIDE SEQUENCE [LARGE SCALE GENOMIC DNA]</scope>
    <source>
        <strain evidence="2">CCM 8897</strain>
    </source>
</reference>
<evidence type="ECO:0000313" key="2">
    <source>
        <dbReference type="Proteomes" id="UP001596310"/>
    </source>
</evidence>
<dbReference type="EC" id="3.1.3.-" evidence="1"/>
<comment type="caution">
    <text evidence="1">The sequence shown here is derived from an EMBL/GenBank/DDBJ whole genome shotgun (WGS) entry which is preliminary data.</text>
</comment>
<protein>
    <submittedName>
        <fullName evidence="1">Cof-type HAD-IIB family hydrolase</fullName>
        <ecNumber evidence="1">3.1.3.-</ecNumber>
    </submittedName>
</protein>
<dbReference type="EMBL" id="JBHSSM010000017">
    <property type="protein sequence ID" value="MFC6315316.1"/>
    <property type="molecule type" value="Genomic_DNA"/>
</dbReference>
<dbReference type="SFLD" id="SFLDS00003">
    <property type="entry name" value="Haloacid_Dehalogenase"/>
    <property type="match status" value="1"/>
</dbReference>
<dbReference type="InterPro" id="IPR023214">
    <property type="entry name" value="HAD_sf"/>
</dbReference>
<accession>A0ABW1UQQ4</accession>
<dbReference type="InterPro" id="IPR000150">
    <property type="entry name" value="Cof"/>
</dbReference>
<dbReference type="SUPFAM" id="SSF56784">
    <property type="entry name" value="HAD-like"/>
    <property type="match status" value="1"/>
</dbReference>
<gene>
    <name evidence="1" type="ORF">ACFQHW_07060</name>
</gene>
<dbReference type="PANTHER" id="PTHR10000:SF8">
    <property type="entry name" value="HAD SUPERFAMILY HYDROLASE-LIKE, TYPE 3"/>
    <property type="match status" value="1"/>
</dbReference>
<dbReference type="InterPro" id="IPR036412">
    <property type="entry name" value="HAD-like_sf"/>
</dbReference>
<dbReference type="CDD" id="cd07516">
    <property type="entry name" value="HAD_Pase"/>
    <property type="match status" value="1"/>
</dbReference>
<evidence type="ECO:0000313" key="1">
    <source>
        <dbReference type="EMBL" id="MFC6315316.1"/>
    </source>
</evidence>